<dbReference type="EMBL" id="JACHXH010000002">
    <property type="protein sequence ID" value="MBB3132823.1"/>
    <property type="molecule type" value="Genomic_DNA"/>
</dbReference>
<accession>A0A7W5BIV7</accession>
<keyword evidence="2" id="KW-1185">Reference proteome</keyword>
<proteinExistence type="predicted"/>
<organism evidence="1 2">
    <name type="scientific">Rhizobium pisi</name>
    <dbReference type="NCBI Taxonomy" id="574561"/>
    <lineage>
        <taxon>Bacteria</taxon>
        <taxon>Pseudomonadati</taxon>
        <taxon>Pseudomonadota</taxon>
        <taxon>Alphaproteobacteria</taxon>
        <taxon>Hyphomicrobiales</taxon>
        <taxon>Rhizobiaceae</taxon>
        <taxon>Rhizobium/Agrobacterium group</taxon>
        <taxon>Rhizobium</taxon>
    </lineage>
</organism>
<sequence>MGGKRGQGLPSSPRTGASIVNCSLRRPATSLCRRPPEARSRTSRRLSLLQVASSPASTSPVTALALLRRCGRATARTASRIADTHGIDFVYHICSYLPLLGLLTVFLPRIPKQKSA</sequence>
<name>A0A7W5BIV7_9HYPH</name>
<evidence type="ECO:0000313" key="2">
    <source>
        <dbReference type="Proteomes" id="UP000518315"/>
    </source>
</evidence>
<dbReference type="AlphaFoldDB" id="A0A7W5BIV7"/>
<protein>
    <submittedName>
        <fullName evidence="1">Uncharacterized protein</fullName>
    </submittedName>
</protein>
<dbReference type="Proteomes" id="UP000518315">
    <property type="component" value="Unassembled WGS sequence"/>
</dbReference>
<gene>
    <name evidence="1" type="ORF">FHS26_000526</name>
</gene>
<comment type="caution">
    <text evidence="1">The sequence shown here is derived from an EMBL/GenBank/DDBJ whole genome shotgun (WGS) entry which is preliminary data.</text>
</comment>
<reference evidence="1 2" key="1">
    <citation type="submission" date="2020-08" db="EMBL/GenBank/DDBJ databases">
        <title>Genomic Encyclopedia of Type Strains, Phase III (KMG-III): the genomes of soil and plant-associated and newly described type strains.</title>
        <authorList>
            <person name="Whitman W."/>
        </authorList>
    </citation>
    <scope>NUCLEOTIDE SEQUENCE [LARGE SCALE GENOMIC DNA]</scope>
    <source>
        <strain evidence="1 2">CECT 4113</strain>
    </source>
</reference>
<evidence type="ECO:0000313" key="1">
    <source>
        <dbReference type="EMBL" id="MBB3132823.1"/>
    </source>
</evidence>